<protein>
    <submittedName>
        <fullName evidence="1">Uncharacterized protein</fullName>
    </submittedName>
</protein>
<reference evidence="1 2" key="1">
    <citation type="submission" date="2019-06" db="EMBL/GenBank/DDBJ databases">
        <title>A chromosome-scale genome assembly of the European perch, Perca fluviatilis.</title>
        <authorList>
            <person name="Roques C."/>
            <person name="Zahm M."/>
            <person name="Cabau C."/>
            <person name="Klopp C."/>
            <person name="Bouchez O."/>
            <person name="Donnadieu C."/>
            <person name="Kuhl H."/>
            <person name="Gislard M."/>
            <person name="Guendouz S."/>
            <person name="Journot L."/>
            <person name="Haffray P."/>
            <person name="Bestin A."/>
            <person name="Morvezen R."/>
            <person name="Feron R."/>
            <person name="Wen M."/>
            <person name="Jouanno E."/>
            <person name="Herpin A."/>
            <person name="Schartl M."/>
            <person name="Postlethwait J."/>
            <person name="Schaerlinger B."/>
            <person name="Chardard D."/>
            <person name="Lecocq T."/>
            <person name="Poncet C."/>
            <person name="Jaffrelo L."/>
            <person name="Lampietro C."/>
            <person name="Guiguen Y."/>
        </authorList>
    </citation>
    <scope>NUCLEOTIDE SEQUENCE [LARGE SCALE GENOMIC DNA]</scope>
    <source>
        <tissue evidence="1">Blood</tissue>
    </source>
</reference>
<accession>A0A6A5ENA7</accession>
<name>A0A6A5ENA7_PERFL</name>
<keyword evidence="2" id="KW-1185">Reference proteome</keyword>
<gene>
    <name evidence="1" type="ORF">PFLUV_G00134020</name>
</gene>
<dbReference type="Proteomes" id="UP000465112">
    <property type="component" value="Chromosome 11"/>
</dbReference>
<sequence length="81" mass="8873">MVEQQEVSVSQRLAGELLLSQGNGGIHNTENNKQKCIYEQGNLSVCGLVSHQSAFKLIIKLQGEFLPQPYMAFLPASLVQA</sequence>
<dbReference type="AlphaFoldDB" id="A0A6A5ENA7"/>
<dbReference type="EMBL" id="VHII01000011">
    <property type="protein sequence ID" value="KAF1383646.1"/>
    <property type="molecule type" value="Genomic_DNA"/>
</dbReference>
<proteinExistence type="predicted"/>
<comment type="caution">
    <text evidence="1">The sequence shown here is derived from an EMBL/GenBank/DDBJ whole genome shotgun (WGS) entry which is preliminary data.</text>
</comment>
<evidence type="ECO:0000313" key="2">
    <source>
        <dbReference type="Proteomes" id="UP000465112"/>
    </source>
</evidence>
<organism evidence="1 2">
    <name type="scientific">Perca fluviatilis</name>
    <name type="common">European perch</name>
    <dbReference type="NCBI Taxonomy" id="8168"/>
    <lineage>
        <taxon>Eukaryota</taxon>
        <taxon>Metazoa</taxon>
        <taxon>Chordata</taxon>
        <taxon>Craniata</taxon>
        <taxon>Vertebrata</taxon>
        <taxon>Euteleostomi</taxon>
        <taxon>Actinopterygii</taxon>
        <taxon>Neopterygii</taxon>
        <taxon>Teleostei</taxon>
        <taxon>Neoteleostei</taxon>
        <taxon>Acanthomorphata</taxon>
        <taxon>Eupercaria</taxon>
        <taxon>Perciformes</taxon>
        <taxon>Percoidei</taxon>
        <taxon>Percidae</taxon>
        <taxon>Percinae</taxon>
        <taxon>Perca</taxon>
    </lineage>
</organism>
<evidence type="ECO:0000313" key="1">
    <source>
        <dbReference type="EMBL" id="KAF1383646.1"/>
    </source>
</evidence>